<dbReference type="RefSeq" id="XP_008718783.1">
    <property type="nucleotide sequence ID" value="XM_008720561.1"/>
</dbReference>
<evidence type="ECO:0000313" key="4">
    <source>
        <dbReference type="Proteomes" id="UP000030752"/>
    </source>
</evidence>
<feature type="compositionally biased region" description="Low complexity" evidence="1">
    <location>
        <begin position="604"/>
        <end position="618"/>
    </location>
</feature>
<dbReference type="VEuPathDB" id="FungiDB:HMPREF1541_06225"/>
<name>W2RR34_CYPE1</name>
<dbReference type="OrthoDB" id="5372451at2759"/>
<dbReference type="eggNOG" id="ENOG502RJN1">
    <property type="taxonomic scope" value="Eukaryota"/>
</dbReference>
<dbReference type="STRING" id="1220924.W2RR34"/>
<evidence type="ECO:0000313" key="3">
    <source>
        <dbReference type="EMBL" id="ETN38194.1"/>
    </source>
</evidence>
<feature type="region of interest" description="Disordered" evidence="1">
    <location>
        <begin position="1"/>
        <end position="24"/>
    </location>
</feature>
<feature type="compositionally biased region" description="Basic and acidic residues" evidence="1">
    <location>
        <begin position="512"/>
        <end position="528"/>
    </location>
</feature>
<dbReference type="Proteomes" id="UP000030752">
    <property type="component" value="Unassembled WGS sequence"/>
</dbReference>
<evidence type="ECO:0000256" key="1">
    <source>
        <dbReference type="SAM" id="MobiDB-lite"/>
    </source>
</evidence>
<feature type="region of interest" description="Disordered" evidence="1">
    <location>
        <begin position="596"/>
        <end position="624"/>
    </location>
</feature>
<dbReference type="EMBL" id="KB822722">
    <property type="protein sequence ID" value="ETN38194.1"/>
    <property type="molecule type" value="Genomic_DNA"/>
</dbReference>
<feature type="compositionally biased region" description="Polar residues" evidence="1">
    <location>
        <begin position="14"/>
        <end position="24"/>
    </location>
</feature>
<accession>W2RR34</accession>
<organism evidence="3 4">
    <name type="scientific">Cyphellophora europaea (strain CBS 101466)</name>
    <name type="common">Phialophora europaea</name>
    <dbReference type="NCBI Taxonomy" id="1220924"/>
    <lineage>
        <taxon>Eukaryota</taxon>
        <taxon>Fungi</taxon>
        <taxon>Dikarya</taxon>
        <taxon>Ascomycota</taxon>
        <taxon>Pezizomycotina</taxon>
        <taxon>Eurotiomycetes</taxon>
        <taxon>Chaetothyriomycetidae</taxon>
        <taxon>Chaetothyriales</taxon>
        <taxon>Cyphellophoraceae</taxon>
        <taxon>Cyphellophora</taxon>
    </lineage>
</organism>
<dbReference type="AlphaFoldDB" id="W2RR34"/>
<dbReference type="HOGENOM" id="CLU_012741_0_0_1"/>
<feature type="transmembrane region" description="Helical" evidence="2">
    <location>
        <begin position="105"/>
        <end position="125"/>
    </location>
</feature>
<dbReference type="InParanoid" id="W2RR34"/>
<keyword evidence="2" id="KW-0812">Transmembrane</keyword>
<keyword evidence="2" id="KW-1133">Transmembrane helix</keyword>
<protein>
    <submittedName>
        <fullName evidence="3">Uncharacterized protein</fullName>
    </submittedName>
</protein>
<reference evidence="3 4" key="1">
    <citation type="submission" date="2013-03" db="EMBL/GenBank/DDBJ databases">
        <title>The Genome Sequence of Phialophora europaea CBS 101466.</title>
        <authorList>
            <consortium name="The Broad Institute Genomics Platform"/>
            <person name="Cuomo C."/>
            <person name="de Hoog S."/>
            <person name="Gorbushina A."/>
            <person name="Walker B."/>
            <person name="Young S.K."/>
            <person name="Zeng Q."/>
            <person name="Gargeya S."/>
            <person name="Fitzgerald M."/>
            <person name="Haas B."/>
            <person name="Abouelleil A."/>
            <person name="Allen A.W."/>
            <person name="Alvarado L."/>
            <person name="Arachchi H.M."/>
            <person name="Berlin A.M."/>
            <person name="Chapman S.B."/>
            <person name="Gainer-Dewar J."/>
            <person name="Goldberg J."/>
            <person name="Griggs A."/>
            <person name="Gujja S."/>
            <person name="Hansen M."/>
            <person name="Howarth C."/>
            <person name="Imamovic A."/>
            <person name="Ireland A."/>
            <person name="Larimer J."/>
            <person name="McCowan C."/>
            <person name="Murphy C."/>
            <person name="Pearson M."/>
            <person name="Poon T.W."/>
            <person name="Priest M."/>
            <person name="Roberts A."/>
            <person name="Saif S."/>
            <person name="Shea T."/>
            <person name="Sisk P."/>
            <person name="Sykes S."/>
            <person name="Wortman J."/>
            <person name="Nusbaum C."/>
            <person name="Birren B."/>
        </authorList>
    </citation>
    <scope>NUCLEOTIDE SEQUENCE [LARGE SCALE GENOMIC DNA]</scope>
    <source>
        <strain evidence="3 4">CBS 101466</strain>
    </source>
</reference>
<keyword evidence="2" id="KW-0472">Membrane</keyword>
<proteinExistence type="predicted"/>
<evidence type="ECO:0000256" key="2">
    <source>
        <dbReference type="SAM" id="Phobius"/>
    </source>
</evidence>
<keyword evidence="4" id="KW-1185">Reference proteome</keyword>
<feature type="region of interest" description="Disordered" evidence="1">
    <location>
        <begin position="512"/>
        <end position="538"/>
    </location>
</feature>
<dbReference type="GeneID" id="19973564"/>
<sequence>MITRSQVRPIRPSRTAQDVPGSQKSGLTTSLLATAFLCLLVATVNWPRRWLSSGCAVESLILVYGAGSGTRIFRDIPLWTLLATLNLTYAICSTSWLLLAAFTAVLYPCIGFTCLFQFTIVANAARKGLRRLLKQLHFTRDKIAIFNLPALEINTDVEGLLVVRGLTIELSSLTVVAHGIELGLKLASDIELALHVDRVTIPLLRGIEIGDVFGNVKGGTEMTFADIEPDTDEADDESIFINDTPLLRSATAGSIGLQERPRLRDSLTGGSYIKDSSAQQSMDSVTTLSPDDEHALKQYQDILTEIRTSGLIYQTRAKVRQDALNGAGLDTTDESVLRAAICAELQELPSVPHPPQRSIKVTTLQNLSSPKARRFLHRLPFLLRLLLMPLSYFHPISIESVSTAGSGKWLKALLQAQIFKQYTAQSRELARLERKLSTWLADANFCLQLTEISGQAQVPLSTNYNIETHLRISEIIAHRSVHESGLVNQILRLGGADAIIALPSFLLPHHEHLLPPPPTKEDEQRLAEATEQADSIPKTLQAERDLTLLSRDETTMNISVHGRLPVVFDQSLLNFVAALVKATKVVEFEKEVDTIQAQDEHRPGSAAGAAESPSIASPTTPVDSDVESVAAATISTSSSNATFKEFSRKTLRGLRDGTAKEAMRILARDLNQTTRDGMKKAVVGSIVNDRWIAKIVGRIAATMEQVQGDVGYSGDVPVPLAPYRPAGHLPSKLLP</sequence>
<gene>
    <name evidence="3" type="ORF">HMPREF1541_06225</name>
</gene>